<dbReference type="GO" id="GO:0006334">
    <property type="term" value="P:nucleosome assembly"/>
    <property type="evidence" value="ECO:0000318"/>
    <property type="project" value="GO_Central"/>
</dbReference>
<dbReference type="InterPro" id="IPR055410">
    <property type="entry name" value="Beta-prop_CAF1B_HIR1"/>
</dbReference>
<dbReference type="GO" id="GO:0005634">
    <property type="term" value="C:nucleus"/>
    <property type="evidence" value="ECO:0000318"/>
    <property type="project" value="GO_Central"/>
</dbReference>
<evidence type="ECO:0000259" key="15">
    <source>
        <dbReference type="Pfam" id="PF24105"/>
    </source>
</evidence>
<feature type="repeat" description="WD" evidence="13">
    <location>
        <begin position="9"/>
        <end position="50"/>
    </location>
</feature>
<evidence type="ECO:0000256" key="5">
    <source>
        <dbReference type="ARBA" id="ARBA00022763"/>
    </source>
</evidence>
<dbReference type="GO" id="GO:0006310">
    <property type="term" value="P:DNA recombination"/>
    <property type="evidence" value="ECO:0007669"/>
    <property type="project" value="UniProtKB-KW"/>
</dbReference>
<evidence type="ECO:0000256" key="14">
    <source>
        <dbReference type="SAM" id="MobiDB-lite"/>
    </source>
</evidence>
<dbReference type="PROSITE" id="PS00678">
    <property type="entry name" value="WD_REPEATS_1"/>
    <property type="match status" value="1"/>
</dbReference>
<accession>A0A804KEB9</accession>
<dbReference type="OrthoDB" id="71227at2759"/>
<dbReference type="InterPro" id="IPR045145">
    <property type="entry name" value="PTHR15271"/>
</dbReference>
<feature type="region of interest" description="Disordered" evidence="14">
    <location>
        <begin position="437"/>
        <end position="457"/>
    </location>
</feature>
<feature type="repeat" description="WD" evidence="13">
    <location>
        <begin position="150"/>
        <end position="181"/>
    </location>
</feature>
<keyword evidence="9" id="KW-0233">DNA recombination</keyword>
<keyword evidence="3 13" id="KW-0853">WD repeat</keyword>
<dbReference type="Pfam" id="PF24105">
    <property type="entry name" value="Beta-prop_CAF1B_HIR1"/>
    <property type="match status" value="1"/>
</dbReference>
<keyword evidence="8" id="KW-0804">Transcription</keyword>
<dbReference type="SMART" id="SM00320">
    <property type="entry name" value="WD40"/>
    <property type="match status" value="5"/>
</dbReference>
<evidence type="ECO:0000256" key="1">
    <source>
        <dbReference type="ARBA" id="ARBA00004123"/>
    </source>
</evidence>
<evidence type="ECO:0000256" key="13">
    <source>
        <dbReference type="PROSITE-ProRule" id="PRU00221"/>
    </source>
</evidence>
<keyword evidence="7" id="KW-0805">Transcription regulation</keyword>
<evidence type="ECO:0000256" key="11">
    <source>
        <dbReference type="ARBA" id="ARBA00023242"/>
    </source>
</evidence>
<feature type="repeat" description="WD" evidence="13">
    <location>
        <begin position="60"/>
        <end position="93"/>
    </location>
</feature>
<dbReference type="PROSITE" id="PS50294">
    <property type="entry name" value="WD_REPEATS_REGION"/>
    <property type="match status" value="2"/>
</dbReference>
<keyword evidence="6" id="KW-0156">Chromatin regulator</keyword>
<keyword evidence="11" id="KW-0539">Nucleus</keyword>
<proteinExistence type="inferred from homology"/>
<dbReference type="FunCoup" id="A0A804KEB9">
    <property type="interactions" value="1875"/>
</dbReference>
<dbReference type="AlphaFoldDB" id="A0A804KEB9"/>
<organism evidence="16 17">
    <name type="scientific">Musa acuminata subsp. malaccensis</name>
    <name type="common">Wild banana</name>
    <name type="synonym">Musa malaccensis</name>
    <dbReference type="NCBI Taxonomy" id="214687"/>
    <lineage>
        <taxon>Eukaryota</taxon>
        <taxon>Viridiplantae</taxon>
        <taxon>Streptophyta</taxon>
        <taxon>Embryophyta</taxon>
        <taxon>Tracheophyta</taxon>
        <taxon>Spermatophyta</taxon>
        <taxon>Magnoliopsida</taxon>
        <taxon>Liliopsida</taxon>
        <taxon>Zingiberales</taxon>
        <taxon>Musaceae</taxon>
        <taxon>Musa</taxon>
    </lineage>
</organism>
<evidence type="ECO:0000256" key="2">
    <source>
        <dbReference type="ARBA" id="ARBA00007306"/>
    </source>
</evidence>
<evidence type="ECO:0000256" key="12">
    <source>
        <dbReference type="ARBA" id="ARBA00077035"/>
    </source>
</evidence>
<dbReference type="InterPro" id="IPR036322">
    <property type="entry name" value="WD40_repeat_dom_sf"/>
</dbReference>
<feature type="repeat" description="WD" evidence="13">
    <location>
        <begin position="108"/>
        <end position="149"/>
    </location>
</feature>
<dbReference type="InterPro" id="IPR015943">
    <property type="entry name" value="WD40/YVTN_repeat-like_dom_sf"/>
</dbReference>
<keyword evidence="5" id="KW-0227">DNA damage</keyword>
<dbReference type="SUPFAM" id="SSF50978">
    <property type="entry name" value="WD40 repeat-like"/>
    <property type="match status" value="1"/>
</dbReference>
<dbReference type="InterPro" id="IPR019775">
    <property type="entry name" value="WD40_repeat_CS"/>
</dbReference>
<evidence type="ECO:0000256" key="8">
    <source>
        <dbReference type="ARBA" id="ARBA00023163"/>
    </source>
</evidence>
<reference evidence="16" key="1">
    <citation type="submission" date="2021-05" db="UniProtKB">
        <authorList>
            <consortium name="EnsemblPlants"/>
        </authorList>
    </citation>
    <scope>IDENTIFICATION</scope>
    <source>
        <strain evidence="16">subsp. malaccensis</strain>
    </source>
</reference>
<evidence type="ECO:0000256" key="9">
    <source>
        <dbReference type="ARBA" id="ARBA00023172"/>
    </source>
</evidence>
<keyword evidence="4" id="KW-0677">Repeat</keyword>
<evidence type="ECO:0000256" key="10">
    <source>
        <dbReference type="ARBA" id="ARBA00023204"/>
    </source>
</evidence>
<dbReference type="FunFam" id="2.130.10.10:FF:000466">
    <property type="entry name" value="Chromatin assembly factor 1 subunit FAS2"/>
    <property type="match status" value="1"/>
</dbReference>
<dbReference type="PANTHER" id="PTHR15271">
    <property type="entry name" value="CHROMATIN ASSEMBLY FACTOR 1 SUBUNIT B"/>
    <property type="match status" value="1"/>
</dbReference>
<protein>
    <recommendedName>
        <fullName evidence="12">CAF-1 p60 homolog</fullName>
    </recommendedName>
</protein>
<evidence type="ECO:0000313" key="16">
    <source>
        <dbReference type="EnsemblPlants" id="Ma09_p00310.1"/>
    </source>
</evidence>
<keyword evidence="17" id="KW-1185">Reference proteome</keyword>
<dbReference type="PANTHER" id="PTHR15271:SF4">
    <property type="entry name" value="CHROMATIN ASSEMBLY FACTOR 1 SUBUNIT B"/>
    <property type="match status" value="1"/>
</dbReference>
<evidence type="ECO:0000256" key="4">
    <source>
        <dbReference type="ARBA" id="ARBA00022737"/>
    </source>
</evidence>
<dbReference type="PROSITE" id="PS50082">
    <property type="entry name" value="WD_REPEATS_2"/>
    <property type="match status" value="4"/>
</dbReference>
<dbReference type="Proteomes" id="UP000012960">
    <property type="component" value="Unplaced"/>
</dbReference>
<evidence type="ECO:0000256" key="7">
    <source>
        <dbReference type="ARBA" id="ARBA00023015"/>
    </source>
</evidence>
<dbReference type="OMA" id="QIYWHES"/>
<comment type="similarity">
    <text evidence="2">Belongs to the WD repeat HIR1 family.</text>
</comment>
<dbReference type="GO" id="GO:0033186">
    <property type="term" value="C:CAF-1 complex"/>
    <property type="evidence" value="ECO:0000318"/>
    <property type="project" value="GO_Central"/>
</dbReference>
<dbReference type="Gramene" id="Ma09_t00310.1">
    <property type="protein sequence ID" value="Ma09_p00310.1"/>
    <property type="gene ID" value="Ma09_g00310"/>
</dbReference>
<dbReference type="InParanoid" id="A0A804KEB9"/>
<dbReference type="EnsemblPlants" id="Ma09_t00310.1">
    <property type="protein sequence ID" value="Ma09_p00310.1"/>
    <property type="gene ID" value="Ma09_g00310"/>
</dbReference>
<keyword evidence="10" id="KW-0234">DNA repair</keyword>
<dbReference type="InterPro" id="IPR001680">
    <property type="entry name" value="WD40_rpt"/>
</dbReference>
<name>A0A804KEB9_MUSAM</name>
<dbReference type="Gene3D" id="2.130.10.10">
    <property type="entry name" value="YVTN repeat-like/Quinoprotein amine dehydrogenase"/>
    <property type="match status" value="2"/>
</dbReference>
<dbReference type="GO" id="GO:0006281">
    <property type="term" value="P:DNA repair"/>
    <property type="evidence" value="ECO:0007669"/>
    <property type="project" value="UniProtKB-KW"/>
</dbReference>
<evidence type="ECO:0000256" key="6">
    <source>
        <dbReference type="ARBA" id="ARBA00022853"/>
    </source>
</evidence>
<dbReference type="GO" id="GO:0006335">
    <property type="term" value="P:DNA replication-dependent chromatin assembly"/>
    <property type="evidence" value="ECO:0007669"/>
    <property type="project" value="InterPro"/>
</dbReference>
<comment type="subcellular location">
    <subcellularLocation>
        <location evidence="1">Nucleus</location>
    </subcellularLocation>
</comment>
<feature type="domain" description="CAF1B/HIR1 beta-propeller" evidence="15">
    <location>
        <begin position="4"/>
        <end position="379"/>
    </location>
</feature>
<sequence>MRGGTVQVIWHDTQPVLTLDFHSPTGLLATGGADHDIKLWLIRSDESQRSHPTVLYQNSLSYHSSGVNILRFSPSGDHLASGADGGELVIWKLHLTDDGQTWKVLKTLLFHRKDVLDLQWSSDGAYMISGSVDNSCIIWDVTKGSVHQILDAHLHYVQGVAWDPLGQYVASLSSDRTCRIYVNKPQSKHKGNEKLNYVCQHVLTKSDSQRLDDSKSVSSKPHLFHDETLPSFFRRLAWSPDGTFLLVPAGTYRYPFSSETVNTAYILSRRDLSRPAVQLPGANKPIVAVRFCPVLFALRGSNSVSAAGFFKLPYRVIFALATLNSLYIYDTESLPPIAIFAGLHYAAITDISWSSDAKYLSLSSRDGYCTIIEFEDHELGEPISPSEASKASEGKADLSNVETEVTDHMEIDKKNAAKVNSETVTKIKEGRLPISTVTMNSDTNKSTKKRITPTAIN</sequence>
<evidence type="ECO:0000313" key="17">
    <source>
        <dbReference type="Proteomes" id="UP000012960"/>
    </source>
</evidence>
<evidence type="ECO:0000256" key="3">
    <source>
        <dbReference type="ARBA" id="ARBA00022574"/>
    </source>
</evidence>